<proteinExistence type="inferred from homology"/>
<dbReference type="GO" id="GO:0043386">
    <property type="term" value="P:mycotoxin biosynthetic process"/>
    <property type="evidence" value="ECO:0007669"/>
    <property type="project" value="InterPro"/>
</dbReference>
<dbReference type="PANTHER" id="PTHR33365:SF7">
    <property type="entry name" value="TAT PATHWAY SIGNAL SEQUENCE"/>
    <property type="match status" value="1"/>
</dbReference>
<comment type="caution">
    <text evidence="2">The sequence shown here is derived from an EMBL/GenBank/DDBJ whole genome shotgun (WGS) entry which is preliminary data.</text>
</comment>
<sequence length="105" mass="12002">MAPALDAIAYESQKWDSTNTFFTKGTINPHRLHKEFGPPAPESDAAWAELIRYQNIRLTKEELGESRDKPGLVEVAEGSGYYATLSVYHSLHCVKRLHHLMYFDH</sequence>
<dbReference type="OrthoDB" id="3687641at2759"/>
<comment type="similarity">
    <text evidence="1">Belongs to the ustYa family.</text>
</comment>
<evidence type="ECO:0000256" key="1">
    <source>
        <dbReference type="ARBA" id="ARBA00035112"/>
    </source>
</evidence>
<evidence type="ECO:0000313" key="3">
    <source>
        <dbReference type="Proteomes" id="UP000664534"/>
    </source>
</evidence>
<dbReference type="AlphaFoldDB" id="A0A8H3HXT9"/>
<dbReference type="Pfam" id="PF11807">
    <property type="entry name" value="UstYa"/>
    <property type="match status" value="1"/>
</dbReference>
<accession>A0A8H3HXT9</accession>
<dbReference type="InterPro" id="IPR021765">
    <property type="entry name" value="UstYa-like"/>
</dbReference>
<gene>
    <name evidence="2" type="ORF">IMSHALPRED_005385</name>
</gene>
<dbReference type="PANTHER" id="PTHR33365">
    <property type="entry name" value="YALI0B05434P"/>
    <property type="match status" value="1"/>
</dbReference>
<organism evidence="2 3">
    <name type="scientific">Imshaugia aleurites</name>
    <dbReference type="NCBI Taxonomy" id="172621"/>
    <lineage>
        <taxon>Eukaryota</taxon>
        <taxon>Fungi</taxon>
        <taxon>Dikarya</taxon>
        <taxon>Ascomycota</taxon>
        <taxon>Pezizomycotina</taxon>
        <taxon>Lecanoromycetes</taxon>
        <taxon>OSLEUM clade</taxon>
        <taxon>Lecanoromycetidae</taxon>
        <taxon>Lecanorales</taxon>
        <taxon>Lecanorineae</taxon>
        <taxon>Parmeliaceae</taxon>
        <taxon>Imshaugia</taxon>
    </lineage>
</organism>
<dbReference type="EMBL" id="CAJPDT010000003">
    <property type="protein sequence ID" value="CAF9906892.1"/>
    <property type="molecule type" value="Genomic_DNA"/>
</dbReference>
<evidence type="ECO:0000313" key="2">
    <source>
        <dbReference type="EMBL" id="CAF9906892.1"/>
    </source>
</evidence>
<reference evidence="2" key="1">
    <citation type="submission" date="2021-03" db="EMBL/GenBank/DDBJ databases">
        <authorList>
            <person name="Tagirdzhanova G."/>
        </authorList>
    </citation>
    <scope>NUCLEOTIDE SEQUENCE</scope>
</reference>
<dbReference type="Proteomes" id="UP000664534">
    <property type="component" value="Unassembled WGS sequence"/>
</dbReference>
<name>A0A8H3HXT9_9LECA</name>
<keyword evidence="3" id="KW-1185">Reference proteome</keyword>
<protein>
    <submittedName>
        <fullName evidence="2">Uncharacterized protein</fullName>
    </submittedName>
</protein>